<dbReference type="GO" id="GO:0004140">
    <property type="term" value="F:dephospho-CoA kinase activity"/>
    <property type="evidence" value="ECO:0007669"/>
    <property type="project" value="UniProtKB-UniRule"/>
</dbReference>
<keyword evidence="2 8" id="KW-0963">Cytoplasm</keyword>
<comment type="subcellular location">
    <subcellularLocation>
        <location evidence="8">Cytoplasm</location>
    </subcellularLocation>
</comment>
<comment type="function">
    <text evidence="8">Catalyzes the phosphorylation of the 3'-hydroxyl group of dephosphocoenzyme A to form coenzyme A.</text>
</comment>
<evidence type="ECO:0000256" key="3">
    <source>
        <dbReference type="ARBA" id="ARBA00022679"/>
    </source>
</evidence>
<dbReference type="PANTHER" id="PTHR10695">
    <property type="entry name" value="DEPHOSPHO-COA KINASE-RELATED"/>
    <property type="match status" value="1"/>
</dbReference>
<dbReference type="PROSITE" id="PS51219">
    <property type="entry name" value="DPCK"/>
    <property type="match status" value="1"/>
</dbReference>
<dbReference type="AlphaFoldDB" id="A0A348AQP1"/>
<keyword evidence="4 8" id="KW-0547">Nucleotide-binding</keyword>
<dbReference type="HAMAP" id="MF_00376">
    <property type="entry name" value="Dephospho_CoA_kinase"/>
    <property type="match status" value="1"/>
</dbReference>
<accession>A0A348AQP1</accession>
<keyword evidence="11" id="KW-1185">Reference proteome</keyword>
<evidence type="ECO:0000256" key="6">
    <source>
        <dbReference type="ARBA" id="ARBA00022840"/>
    </source>
</evidence>
<gene>
    <name evidence="8 10" type="primary">coaE</name>
    <name evidence="10" type="ORF">MAMMFC1_04106</name>
</gene>
<feature type="binding site" evidence="8">
    <location>
        <begin position="11"/>
        <end position="16"/>
    </location>
    <ligand>
        <name>ATP</name>
        <dbReference type="ChEBI" id="CHEBI:30616"/>
    </ligand>
</feature>
<keyword evidence="6 8" id="KW-0067">ATP-binding</keyword>
<dbReference type="RefSeq" id="WP_126310217.1">
    <property type="nucleotide sequence ID" value="NZ_AP018449.1"/>
</dbReference>
<evidence type="ECO:0000256" key="9">
    <source>
        <dbReference type="NCBIfam" id="TIGR00152"/>
    </source>
</evidence>
<dbReference type="NCBIfam" id="TIGR00152">
    <property type="entry name" value="dephospho-CoA kinase"/>
    <property type="match status" value="1"/>
</dbReference>
<comment type="similarity">
    <text evidence="1 8">Belongs to the CoaE family.</text>
</comment>
<evidence type="ECO:0000313" key="11">
    <source>
        <dbReference type="Proteomes" id="UP000276437"/>
    </source>
</evidence>
<keyword evidence="5 8" id="KW-0418">Kinase</keyword>
<comment type="catalytic activity">
    <reaction evidence="8">
        <text>3'-dephospho-CoA + ATP = ADP + CoA + H(+)</text>
        <dbReference type="Rhea" id="RHEA:18245"/>
        <dbReference type="ChEBI" id="CHEBI:15378"/>
        <dbReference type="ChEBI" id="CHEBI:30616"/>
        <dbReference type="ChEBI" id="CHEBI:57287"/>
        <dbReference type="ChEBI" id="CHEBI:57328"/>
        <dbReference type="ChEBI" id="CHEBI:456216"/>
        <dbReference type="EC" id="2.7.1.24"/>
    </reaction>
</comment>
<keyword evidence="3 8" id="KW-0808">Transferase</keyword>
<evidence type="ECO:0000256" key="8">
    <source>
        <dbReference type="HAMAP-Rule" id="MF_00376"/>
    </source>
</evidence>
<proteinExistence type="inferred from homology"/>
<dbReference type="KEGG" id="mana:MAMMFC1_04106"/>
<dbReference type="EC" id="2.7.1.24" evidence="8 9"/>
<dbReference type="OrthoDB" id="9812943at2"/>
<dbReference type="PANTHER" id="PTHR10695:SF46">
    <property type="entry name" value="BIFUNCTIONAL COENZYME A SYNTHASE-RELATED"/>
    <property type="match status" value="1"/>
</dbReference>
<name>A0A348AQP1_9FIRM</name>
<comment type="pathway">
    <text evidence="8">Cofactor biosynthesis; coenzyme A biosynthesis; CoA from (R)-pantothenate: step 5/5.</text>
</comment>
<evidence type="ECO:0000256" key="4">
    <source>
        <dbReference type="ARBA" id="ARBA00022741"/>
    </source>
</evidence>
<evidence type="ECO:0000256" key="2">
    <source>
        <dbReference type="ARBA" id="ARBA00022490"/>
    </source>
</evidence>
<dbReference type="InterPro" id="IPR027417">
    <property type="entry name" value="P-loop_NTPase"/>
</dbReference>
<sequence>MVILGLTGGIASGKSTVSGMLKDMGAYIVDADKLAREIAAKGKPTWREIVNRFGDGILDPNGEIDRKRLGQMVFADEVLRKELENITHPRIKEAAYAEIEKAKADGYKVIVIDAPLLIEAGWEKMVQTVWVVYVDENTQITRLLERDKISLAAALTRIRAQMPLKEKINYADVVIDNSKGLDNTLAQVMSAWRDIKHE</sequence>
<keyword evidence="7 8" id="KW-0173">Coenzyme A biosynthesis</keyword>
<dbReference type="GO" id="GO:0015937">
    <property type="term" value="P:coenzyme A biosynthetic process"/>
    <property type="evidence" value="ECO:0007669"/>
    <property type="project" value="UniProtKB-UniRule"/>
</dbReference>
<evidence type="ECO:0000256" key="5">
    <source>
        <dbReference type="ARBA" id="ARBA00022777"/>
    </source>
</evidence>
<evidence type="ECO:0000256" key="7">
    <source>
        <dbReference type="ARBA" id="ARBA00022993"/>
    </source>
</evidence>
<dbReference type="UniPathway" id="UPA00241">
    <property type="reaction ID" value="UER00356"/>
</dbReference>
<dbReference type="InterPro" id="IPR001977">
    <property type="entry name" value="Depp_CoAkinase"/>
</dbReference>
<dbReference type="Gene3D" id="3.40.50.300">
    <property type="entry name" value="P-loop containing nucleotide triphosphate hydrolases"/>
    <property type="match status" value="1"/>
</dbReference>
<dbReference type="Pfam" id="PF01121">
    <property type="entry name" value="CoaE"/>
    <property type="match status" value="1"/>
</dbReference>
<protein>
    <recommendedName>
        <fullName evidence="8 9">Dephospho-CoA kinase</fullName>
        <ecNumber evidence="8 9">2.7.1.24</ecNumber>
    </recommendedName>
    <alternativeName>
        <fullName evidence="8">Dephosphocoenzyme A kinase</fullName>
    </alternativeName>
</protein>
<dbReference type="Proteomes" id="UP000276437">
    <property type="component" value="Chromosome"/>
</dbReference>
<dbReference type="GO" id="GO:0005737">
    <property type="term" value="C:cytoplasm"/>
    <property type="evidence" value="ECO:0007669"/>
    <property type="project" value="UniProtKB-SubCell"/>
</dbReference>
<reference evidence="10 11" key="1">
    <citation type="journal article" date="2018" name="Int. J. Syst. Evol. Microbiol.">
        <title>Methylomusa anaerophila gen. nov., sp. nov., an anaerobic methanol-utilizing bacterium isolated from a microbial fuel cell.</title>
        <authorList>
            <person name="Amano N."/>
            <person name="Yamamuro A."/>
            <person name="Miyahara M."/>
            <person name="Kouzuma A."/>
            <person name="Abe T."/>
            <person name="Watanabe K."/>
        </authorList>
    </citation>
    <scope>NUCLEOTIDE SEQUENCE [LARGE SCALE GENOMIC DNA]</scope>
    <source>
        <strain evidence="10 11">MMFC1</strain>
    </source>
</reference>
<dbReference type="CDD" id="cd02022">
    <property type="entry name" value="DPCK"/>
    <property type="match status" value="1"/>
</dbReference>
<organism evidence="10 11">
    <name type="scientific">Methylomusa anaerophila</name>
    <dbReference type="NCBI Taxonomy" id="1930071"/>
    <lineage>
        <taxon>Bacteria</taxon>
        <taxon>Bacillati</taxon>
        <taxon>Bacillota</taxon>
        <taxon>Negativicutes</taxon>
        <taxon>Selenomonadales</taxon>
        <taxon>Sporomusaceae</taxon>
        <taxon>Methylomusa</taxon>
    </lineage>
</organism>
<evidence type="ECO:0000313" key="10">
    <source>
        <dbReference type="EMBL" id="BBB93389.1"/>
    </source>
</evidence>
<dbReference type="SUPFAM" id="SSF52540">
    <property type="entry name" value="P-loop containing nucleoside triphosphate hydrolases"/>
    <property type="match status" value="1"/>
</dbReference>
<evidence type="ECO:0000256" key="1">
    <source>
        <dbReference type="ARBA" id="ARBA00009018"/>
    </source>
</evidence>
<dbReference type="GO" id="GO:0005524">
    <property type="term" value="F:ATP binding"/>
    <property type="evidence" value="ECO:0007669"/>
    <property type="project" value="UniProtKB-UniRule"/>
</dbReference>
<dbReference type="FunFam" id="3.40.50.300:FF:000991">
    <property type="entry name" value="Dephospho-CoA kinase"/>
    <property type="match status" value="1"/>
</dbReference>
<dbReference type="EMBL" id="AP018449">
    <property type="protein sequence ID" value="BBB93389.1"/>
    <property type="molecule type" value="Genomic_DNA"/>
</dbReference>